<organism evidence="2 3">
    <name type="scientific">Brevundimonas balnearis</name>
    <dbReference type="NCBI Taxonomy" id="1572858"/>
    <lineage>
        <taxon>Bacteria</taxon>
        <taxon>Pseudomonadati</taxon>
        <taxon>Pseudomonadota</taxon>
        <taxon>Alphaproteobacteria</taxon>
        <taxon>Caulobacterales</taxon>
        <taxon>Caulobacteraceae</taxon>
        <taxon>Brevundimonas</taxon>
    </lineage>
</organism>
<keyword evidence="3" id="KW-1185">Reference proteome</keyword>
<gene>
    <name evidence="2" type="ORF">ACFFGE_07135</name>
</gene>
<dbReference type="RefSeq" id="WP_376835569.1">
    <property type="nucleotide sequence ID" value="NZ_JBHLSW010000004.1"/>
</dbReference>
<keyword evidence="1" id="KW-0732">Signal</keyword>
<evidence type="ECO:0000313" key="2">
    <source>
        <dbReference type="EMBL" id="MFC0633650.1"/>
    </source>
</evidence>
<accession>A0ABV6R215</accession>
<comment type="caution">
    <text evidence="2">The sequence shown here is derived from an EMBL/GenBank/DDBJ whole genome shotgun (WGS) entry which is preliminary data.</text>
</comment>
<dbReference type="EMBL" id="JBHLSW010000004">
    <property type="protein sequence ID" value="MFC0633650.1"/>
    <property type="molecule type" value="Genomic_DNA"/>
</dbReference>
<evidence type="ECO:0000256" key="1">
    <source>
        <dbReference type="SAM" id="SignalP"/>
    </source>
</evidence>
<proteinExistence type="predicted"/>
<sequence length="176" mass="19565">MHRLYATVGLTFLLASFASPNAARVARDQGVEPGGWPYMQLVAENSLGHRLEIATEAGIPNHAVAVLIIGDQTWRFTDLDCPPFRAALDAFQTLPPLKPGPALLQPGASRERPMPPYRPHGELWTIRTQLYAPDWSSMDVEMRGSQGPYAFWLTDTVAAIQRCTPPPLRRSRSHRP</sequence>
<protein>
    <submittedName>
        <fullName evidence="2">Uncharacterized protein</fullName>
    </submittedName>
</protein>
<evidence type="ECO:0000313" key="3">
    <source>
        <dbReference type="Proteomes" id="UP001589906"/>
    </source>
</evidence>
<name>A0ABV6R215_9CAUL</name>
<dbReference type="Proteomes" id="UP001589906">
    <property type="component" value="Unassembled WGS sequence"/>
</dbReference>
<feature type="signal peptide" evidence="1">
    <location>
        <begin position="1"/>
        <end position="22"/>
    </location>
</feature>
<feature type="chain" id="PRO_5045651872" evidence="1">
    <location>
        <begin position="23"/>
        <end position="176"/>
    </location>
</feature>
<reference evidence="2 3" key="1">
    <citation type="submission" date="2024-09" db="EMBL/GenBank/DDBJ databases">
        <authorList>
            <person name="Sun Q."/>
            <person name="Mori K."/>
        </authorList>
    </citation>
    <scope>NUCLEOTIDE SEQUENCE [LARGE SCALE GENOMIC DNA]</scope>
    <source>
        <strain evidence="2 3">NCAIM B.02621</strain>
    </source>
</reference>